<sequence length="106" mass="12401">MTPSQRKRKPKQHPKRAKREYYDTDSYRRAIKYGIKKLNRRRENEGLDPISSWFPLQLRHSRATELNEIYGIEAAAVSLGHRHADVTKVYAERNLKLAIEVARKAG</sequence>
<feature type="region of interest" description="Disordered" evidence="2">
    <location>
        <begin position="1"/>
        <end position="20"/>
    </location>
</feature>
<dbReference type="InterPro" id="IPR013762">
    <property type="entry name" value="Integrase-like_cat_sf"/>
</dbReference>
<dbReference type="SUPFAM" id="SSF56349">
    <property type="entry name" value="DNA breaking-rejoining enzymes"/>
    <property type="match status" value="1"/>
</dbReference>
<evidence type="ECO:0008006" key="5">
    <source>
        <dbReference type="Google" id="ProtNLM"/>
    </source>
</evidence>
<evidence type="ECO:0000256" key="2">
    <source>
        <dbReference type="SAM" id="MobiDB-lite"/>
    </source>
</evidence>
<protein>
    <recommendedName>
        <fullName evidence="5">Tyr recombinase domain-containing protein</fullName>
    </recommendedName>
</protein>
<evidence type="ECO:0000313" key="3">
    <source>
        <dbReference type="EMBL" id="MDM4019526.1"/>
    </source>
</evidence>
<feature type="compositionally biased region" description="Basic residues" evidence="2">
    <location>
        <begin position="1"/>
        <end position="18"/>
    </location>
</feature>
<dbReference type="RefSeq" id="WP_289167650.1">
    <property type="nucleotide sequence ID" value="NZ_JASZZN010000101.1"/>
</dbReference>
<proteinExistence type="predicted"/>
<dbReference type="Gene3D" id="1.10.443.10">
    <property type="entry name" value="Intergrase catalytic core"/>
    <property type="match status" value="1"/>
</dbReference>
<keyword evidence="4" id="KW-1185">Reference proteome</keyword>
<name>A0ABT7PT57_9BACT</name>
<organism evidence="3 4">
    <name type="scientific">Roseiconus lacunae</name>
    <dbReference type="NCBI Taxonomy" id="2605694"/>
    <lineage>
        <taxon>Bacteria</taxon>
        <taxon>Pseudomonadati</taxon>
        <taxon>Planctomycetota</taxon>
        <taxon>Planctomycetia</taxon>
        <taxon>Pirellulales</taxon>
        <taxon>Pirellulaceae</taxon>
        <taxon>Roseiconus</taxon>
    </lineage>
</organism>
<gene>
    <name evidence="3" type="ORF">QTN89_29000</name>
</gene>
<evidence type="ECO:0000313" key="4">
    <source>
        <dbReference type="Proteomes" id="UP001239462"/>
    </source>
</evidence>
<keyword evidence="1" id="KW-0233">DNA recombination</keyword>
<dbReference type="InterPro" id="IPR011010">
    <property type="entry name" value="DNA_brk_join_enz"/>
</dbReference>
<dbReference type="Proteomes" id="UP001239462">
    <property type="component" value="Unassembled WGS sequence"/>
</dbReference>
<reference evidence="3 4" key="1">
    <citation type="submission" date="2023-06" db="EMBL/GenBank/DDBJ databases">
        <title>Roseiconus lacunae JC819 isolated from Gulf of Mannar region, Tamil Nadu.</title>
        <authorList>
            <person name="Pk S."/>
            <person name="Ch S."/>
            <person name="Ch V.R."/>
        </authorList>
    </citation>
    <scope>NUCLEOTIDE SEQUENCE [LARGE SCALE GENOMIC DNA]</scope>
    <source>
        <strain evidence="3 4">JC819</strain>
    </source>
</reference>
<accession>A0ABT7PT57</accession>
<comment type="caution">
    <text evidence="3">The sequence shown here is derived from an EMBL/GenBank/DDBJ whole genome shotgun (WGS) entry which is preliminary data.</text>
</comment>
<evidence type="ECO:0000256" key="1">
    <source>
        <dbReference type="ARBA" id="ARBA00023172"/>
    </source>
</evidence>
<dbReference type="EMBL" id="JASZZN010000101">
    <property type="protein sequence ID" value="MDM4019526.1"/>
    <property type="molecule type" value="Genomic_DNA"/>
</dbReference>